<dbReference type="CDD" id="cd04301">
    <property type="entry name" value="NAT_SF"/>
    <property type="match status" value="1"/>
</dbReference>
<dbReference type="InterPro" id="IPR050832">
    <property type="entry name" value="Bact_Acetyltransf"/>
</dbReference>
<accession>A0ABX1RY95</accession>
<evidence type="ECO:0000313" key="5">
    <source>
        <dbReference type="Proteomes" id="UP000746690"/>
    </source>
</evidence>
<reference evidence="4 5" key="1">
    <citation type="submission" date="2020-04" db="EMBL/GenBank/DDBJ databases">
        <title>A Flavivirga sp. nov.</title>
        <authorList>
            <person name="Sun X."/>
        </authorList>
    </citation>
    <scope>NUCLEOTIDE SEQUENCE [LARGE SCALE GENOMIC DNA]</scope>
    <source>
        <strain evidence="4 5">Y03</strain>
    </source>
</reference>
<dbReference type="InterPro" id="IPR000182">
    <property type="entry name" value="GNAT_dom"/>
</dbReference>
<dbReference type="EMBL" id="JABBHF010000003">
    <property type="protein sequence ID" value="NMH87310.1"/>
    <property type="molecule type" value="Genomic_DNA"/>
</dbReference>
<proteinExistence type="predicted"/>
<dbReference type="Proteomes" id="UP000746690">
    <property type="component" value="Unassembled WGS sequence"/>
</dbReference>
<dbReference type="SUPFAM" id="SSF55729">
    <property type="entry name" value="Acyl-CoA N-acyltransferases (Nat)"/>
    <property type="match status" value="1"/>
</dbReference>
<dbReference type="Gene3D" id="3.40.630.30">
    <property type="match status" value="1"/>
</dbReference>
<keyword evidence="1" id="KW-0808">Transferase</keyword>
<evidence type="ECO:0000259" key="3">
    <source>
        <dbReference type="PROSITE" id="PS51186"/>
    </source>
</evidence>
<gene>
    <name evidence="4" type="ORF">HHX25_07325</name>
</gene>
<protein>
    <submittedName>
        <fullName evidence="4">GNAT family N-acetyltransferase</fullName>
    </submittedName>
</protein>
<feature type="domain" description="N-acetyltransferase" evidence="3">
    <location>
        <begin position="1"/>
        <end position="144"/>
    </location>
</feature>
<dbReference type="PANTHER" id="PTHR43877">
    <property type="entry name" value="AMINOALKYLPHOSPHONATE N-ACETYLTRANSFERASE-RELATED-RELATED"/>
    <property type="match status" value="1"/>
</dbReference>
<dbReference type="RefSeq" id="WP_169671676.1">
    <property type="nucleotide sequence ID" value="NZ_JABBHF010000003.1"/>
</dbReference>
<dbReference type="InterPro" id="IPR016181">
    <property type="entry name" value="Acyl_CoA_acyltransferase"/>
</dbReference>
<name>A0ABX1RY95_9FLAO</name>
<dbReference type="Pfam" id="PF00583">
    <property type="entry name" value="Acetyltransf_1"/>
    <property type="match status" value="1"/>
</dbReference>
<keyword evidence="5" id="KW-1185">Reference proteome</keyword>
<dbReference type="PROSITE" id="PS51186">
    <property type="entry name" value="GNAT"/>
    <property type="match status" value="1"/>
</dbReference>
<evidence type="ECO:0000256" key="1">
    <source>
        <dbReference type="ARBA" id="ARBA00022679"/>
    </source>
</evidence>
<comment type="caution">
    <text evidence="4">The sequence shown here is derived from an EMBL/GenBank/DDBJ whole genome shotgun (WGS) entry which is preliminary data.</text>
</comment>
<evidence type="ECO:0000256" key="2">
    <source>
        <dbReference type="ARBA" id="ARBA00023315"/>
    </source>
</evidence>
<organism evidence="4 5">
    <name type="scientific">Flavivirga algicola</name>
    <dbReference type="NCBI Taxonomy" id="2729136"/>
    <lineage>
        <taxon>Bacteria</taxon>
        <taxon>Pseudomonadati</taxon>
        <taxon>Bacteroidota</taxon>
        <taxon>Flavobacteriia</taxon>
        <taxon>Flavobacteriales</taxon>
        <taxon>Flavobacteriaceae</taxon>
        <taxon>Flavivirga</taxon>
    </lineage>
</organism>
<sequence>MKITNCQENNLEACASLLAKVYAAPEYQENWNKQDACNYLTRFYNIEPERCFMAIHEGKVIGGVFAYSYPWHSDTLVYIQELFVDPEHRKKGIAKSLLKHIGNKGKTKVWLVANENTSAAKFYEKLGFKKNGPYKFHYGEVENN</sequence>
<evidence type="ECO:0000313" key="4">
    <source>
        <dbReference type="EMBL" id="NMH87310.1"/>
    </source>
</evidence>
<keyword evidence="2" id="KW-0012">Acyltransferase</keyword>